<dbReference type="GO" id="GO:0043137">
    <property type="term" value="P:DNA replication, removal of RNA primer"/>
    <property type="evidence" value="ECO:0007669"/>
    <property type="project" value="TreeGrafter"/>
</dbReference>
<keyword evidence="10" id="KW-1185">Reference proteome</keyword>
<dbReference type="InterPro" id="IPR050092">
    <property type="entry name" value="RNase_H"/>
</dbReference>
<evidence type="ECO:0000256" key="7">
    <source>
        <dbReference type="ARBA" id="ARBA00022801"/>
    </source>
</evidence>
<feature type="domain" description="RNase H type-1" evidence="8">
    <location>
        <begin position="1"/>
        <end position="133"/>
    </location>
</feature>
<dbReference type="AlphaFoldDB" id="A0A0G4F0J1"/>
<dbReference type="PhylomeDB" id="A0A0G4F0J1"/>
<dbReference type="InterPro" id="IPR012337">
    <property type="entry name" value="RNaseH-like_sf"/>
</dbReference>
<dbReference type="EC" id="3.1.26.4" evidence="3"/>
<evidence type="ECO:0000256" key="5">
    <source>
        <dbReference type="ARBA" id="ARBA00022723"/>
    </source>
</evidence>
<dbReference type="PANTHER" id="PTHR10642">
    <property type="entry name" value="RIBONUCLEASE H1"/>
    <property type="match status" value="1"/>
</dbReference>
<evidence type="ECO:0000256" key="1">
    <source>
        <dbReference type="ARBA" id="ARBA00000077"/>
    </source>
</evidence>
<dbReference type="EMBL" id="CDMY01000356">
    <property type="protein sequence ID" value="CEM05139.1"/>
    <property type="molecule type" value="Genomic_DNA"/>
</dbReference>
<keyword evidence="7" id="KW-0378">Hydrolase</keyword>
<dbReference type="Pfam" id="PF00075">
    <property type="entry name" value="RNase_H"/>
    <property type="match status" value="1"/>
</dbReference>
<evidence type="ECO:0000313" key="10">
    <source>
        <dbReference type="Proteomes" id="UP000041254"/>
    </source>
</evidence>
<evidence type="ECO:0000313" key="9">
    <source>
        <dbReference type="EMBL" id="CEM05139.1"/>
    </source>
</evidence>
<dbReference type="InterPro" id="IPR036397">
    <property type="entry name" value="RNaseH_sf"/>
</dbReference>
<accession>A0A0G4F0J1</accession>
<dbReference type="Gene3D" id="3.30.420.10">
    <property type="entry name" value="Ribonuclease H-like superfamily/Ribonuclease H"/>
    <property type="match status" value="1"/>
</dbReference>
<comment type="catalytic activity">
    <reaction evidence="1">
        <text>Endonucleolytic cleavage to 5'-phosphomonoester.</text>
        <dbReference type="EC" id="3.1.26.4"/>
    </reaction>
</comment>
<comment type="similarity">
    <text evidence="2">Belongs to the RNase H family.</text>
</comment>
<dbReference type="GO" id="GO:0003676">
    <property type="term" value="F:nucleic acid binding"/>
    <property type="evidence" value="ECO:0007669"/>
    <property type="project" value="InterPro"/>
</dbReference>
<proteinExistence type="inferred from homology"/>
<dbReference type="InterPro" id="IPR002156">
    <property type="entry name" value="RNaseH_domain"/>
</dbReference>
<protein>
    <recommendedName>
        <fullName evidence="3">ribonuclease H</fullName>
        <ecNumber evidence="3">3.1.26.4</ecNumber>
    </recommendedName>
</protein>
<dbReference type="PROSITE" id="PS50879">
    <property type="entry name" value="RNASE_H_1"/>
    <property type="match status" value="1"/>
</dbReference>
<evidence type="ECO:0000256" key="6">
    <source>
        <dbReference type="ARBA" id="ARBA00022759"/>
    </source>
</evidence>
<gene>
    <name evidence="9" type="ORF">Vbra_14121</name>
</gene>
<dbReference type="PANTHER" id="PTHR10642:SF26">
    <property type="entry name" value="RIBONUCLEASE H1"/>
    <property type="match status" value="1"/>
</dbReference>
<evidence type="ECO:0000259" key="8">
    <source>
        <dbReference type="PROSITE" id="PS50879"/>
    </source>
</evidence>
<evidence type="ECO:0000256" key="4">
    <source>
        <dbReference type="ARBA" id="ARBA00022722"/>
    </source>
</evidence>
<dbReference type="VEuPathDB" id="CryptoDB:Vbra_14121"/>
<dbReference type="CDD" id="cd09280">
    <property type="entry name" value="RNase_HI_eukaryote_like"/>
    <property type="match status" value="1"/>
</dbReference>
<evidence type="ECO:0000256" key="2">
    <source>
        <dbReference type="ARBA" id="ARBA00005300"/>
    </source>
</evidence>
<keyword evidence="6" id="KW-0255">Endonuclease</keyword>
<dbReference type="GO" id="GO:0004523">
    <property type="term" value="F:RNA-DNA hybrid ribonuclease activity"/>
    <property type="evidence" value="ECO:0007669"/>
    <property type="project" value="UniProtKB-EC"/>
</dbReference>
<reference evidence="9 10" key="1">
    <citation type="submission" date="2014-11" db="EMBL/GenBank/DDBJ databases">
        <authorList>
            <person name="Zhu J."/>
            <person name="Qi W."/>
            <person name="Song R."/>
        </authorList>
    </citation>
    <scope>NUCLEOTIDE SEQUENCE [LARGE SCALE GENOMIC DNA]</scope>
</reference>
<keyword evidence="5" id="KW-0479">Metal-binding</keyword>
<evidence type="ECO:0000256" key="3">
    <source>
        <dbReference type="ARBA" id="ARBA00012180"/>
    </source>
</evidence>
<dbReference type="STRING" id="1169540.A0A0G4F0J1"/>
<sequence length="165" mass="18440">MTVRVWTDGACLGNDHPLVPAGPSGSAMTILELVAVIKALEACRNDLSTTLVIFTDSKYTIDCMRKWLKKWKKNGWTNSSGNDVANQDLIKKLDSLMQERKKGGAHCHLEHLPAHNNKHGNEQADLMAKRAAQNLPVPSYPDSIILYVNYVNYDDDSDSSDDDYY</sequence>
<dbReference type="GO" id="GO:0046872">
    <property type="term" value="F:metal ion binding"/>
    <property type="evidence" value="ECO:0007669"/>
    <property type="project" value="UniProtKB-KW"/>
</dbReference>
<organism evidence="9 10">
    <name type="scientific">Vitrella brassicaformis (strain CCMP3155)</name>
    <dbReference type="NCBI Taxonomy" id="1169540"/>
    <lineage>
        <taxon>Eukaryota</taxon>
        <taxon>Sar</taxon>
        <taxon>Alveolata</taxon>
        <taxon>Colpodellida</taxon>
        <taxon>Vitrellaceae</taxon>
        <taxon>Vitrella</taxon>
    </lineage>
</organism>
<keyword evidence="4" id="KW-0540">Nuclease</keyword>
<dbReference type="OrthoDB" id="407198at2759"/>
<dbReference type="InParanoid" id="A0A0G4F0J1"/>
<dbReference type="Proteomes" id="UP000041254">
    <property type="component" value="Unassembled WGS sequence"/>
</dbReference>
<name>A0A0G4F0J1_VITBC</name>
<dbReference type="SUPFAM" id="SSF53098">
    <property type="entry name" value="Ribonuclease H-like"/>
    <property type="match status" value="1"/>
</dbReference>